<comment type="caution">
    <text evidence="4">The sequence shown here is derived from an EMBL/GenBank/DDBJ whole genome shotgun (WGS) entry which is preliminary data.</text>
</comment>
<proteinExistence type="predicted"/>
<organism evidence="4 5">
    <name type="scientific">Dongia mobilis</name>
    <dbReference type="NCBI Taxonomy" id="578943"/>
    <lineage>
        <taxon>Bacteria</taxon>
        <taxon>Pseudomonadati</taxon>
        <taxon>Pseudomonadota</taxon>
        <taxon>Alphaproteobacteria</taxon>
        <taxon>Rhodospirillales</taxon>
        <taxon>Dongiaceae</taxon>
        <taxon>Dongia</taxon>
    </lineage>
</organism>
<feature type="transmembrane region" description="Helical" evidence="2">
    <location>
        <begin position="121"/>
        <end position="143"/>
    </location>
</feature>
<keyword evidence="5" id="KW-1185">Reference proteome</keyword>
<dbReference type="AlphaFoldDB" id="A0A4R6WW65"/>
<evidence type="ECO:0000256" key="2">
    <source>
        <dbReference type="SAM" id="Phobius"/>
    </source>
</evidence>
<evidence type="ECO:0000256" key="1">
    <source>
        <dbReference type="SAM" id="MobiDB-lite"/>
    </source>
</evidence>
<dbReference type="InterPro" id="IPR011723">
    <property type="entry name" value="Znf/thioredoxin_put"/>
</dbReference>
<dbReference type="EMBL" id="SNYW01000006">
    <property type="protein sequence ID" value="TDQ83917.1"/>
    <property type="molecule type" value="Genomic_DNA"/>
</dbReference>
<dbReference type="Pfam" id="PF11906">
    <property type="entry name" value="DUF3426"/>
    <property type="match status" value="1"/>
</dbReference>
<dbReference type="Pfam" id="PF13717">
    <property type="entry name" value="Zn_ribbon_4"/>
    <property type="match status" value="1"/>
</dbReference>
<reference evidence="4 5" key="1">
    <citation type="submission" date="2019-03" db="EMBL/GenBank/DDBJ databases">
        <title>Genomic Encyclopedia of Type Strains, Phase III (KMG-III): the genomes of soil and plant-associated and newly described type strains.</title>
        <authorList>
            <person name="Whitman W."/>
        </authorList>
    </citation>
    <scope>NUCLEOTIDE SEQUENCE [LARGE SCALE GENOMIC DNA]</scope>
    <source>
        <strain evidence="4 5">CGMCC 1.7660</strain>
    </source>
</reference>
<evidence type="ECO:0000313" key="4">
    <source>
        <dbReference type="EMBL" id="TDQ83917.1"/>
    </source>
</evidence>
<dbReference type="NCBIfam" id="TIGR02098">
    <property type="entry name" value="MJ0042_CXXC"/>
    <property type="match status" value="1"/>
</dbReference>
<name>A0A4R6WW65_9PROT</name>
<evidence type="ECO:0000259" key="3">
    <source>
        <dbReference type="Pfam" id="PF13717"/>
    </source>
</evidence>
<keyword evidence="2" id="KW-0812">Transmembrane</keyword>
<feature type="domain" description="Zinc finger/thioredoxin putative" evidence="3">
    <location>
        <begin position="1"/>
        <end position="36"/>
    </location>
</feature>
<accession>A0A4R6WW65</accession>
<feature type="region of interest" description="Disordered" evidence="1">
    <location>
        <begin position="40"/>
        <end position="111"/>
    </location>
</feature>
<dbReference type="InterPro" id="IPR021834">
    <property type="entry name" value="DUF3426"/>
</dbReference>
<feature type="compositionally biased region" description="Low complexity" evidence="1">
    <location>
        <begin position="45"/>
        <end position="89"/>
    </location>
</feature>
<evidence type="ECO:0000313" key="5">
    <source>
        <dbReference type="Proteomes" id="UP000295783"/>
    </source>
</evidence>
<keyword evidence="2" id="KW-1133">Transmembrane helix</keyword>
<sequence length="266" mass="28596">MIVSCPACATRFSLDAALLGEAGRNVRCAKCSHKWRQLPPKIEAPEGTPIAPEPAGAPAEPVAAPPQAEATDITAAQDAAAEPPAVEIPAAPPRPRSPQRPTGPITVPPKLRPVMPKRRSILGPVLLLLLGLLIGLAAAAYYFRSEIARAVPAFEMAYGLMGISTSNPAQDLEIGNLVFDRRNSDGRSAISIQGDIFNPSQFPVKLPHLVAIPLRRDEAGNEVLLEPSHAFRLEQEIIEPGETVTFRTFFENLPKGTRSLKVTFLQ</sequence>
<dbReference type="Proteomes" id="UP000295783">
    <property type="component" value="Unassembled WGS sequence"/>
</dbReference>
<gene>
    <name evidence="4" type="ORF">A8950_0461</name>
</gene>
<keyword evidence="2" id="KW-0472">Membrane</keyword>
<protein>
    <submittedName>
        <fullName evidence="4">Putative Zn finger-like uncharacterized protein</fullName>
    </submittedName>
</protein>